<dbReference type="GO" id="GO:1901096">
    <property type="term" value="P:regulation of autophagosome maturation"/>
    <property type="evidence" value="ECO:0007669"/>
    <property type="project" value="TreeGrafter"/>
</dbReference>
<dbReference type="OrthoDB" id="294052at2759"/>
<dbReference type="GO" id="GO:0007034">
    <property type="term" value="P:vacuolar transport"/>
    <property type="evidence" value="ECO:0007669"/>
    <property type="project" value="TreeGrafter"/>
</dbReference>
<sequence length="540" mass="61158">SLTDEEKASLSISRSIAKQNLTENKPFLEAILNSLDFDSQPDDRMTIFSLCLLYAIIHNSGIHRWNPCLFGIAEDKFKEVVLHDMSSKANTSQTTKQSETLHEELIHLLIEIMRKCCQYNSKIRLITLEMSVLLLKRLVIRNGVSILSDHHLAVLEQAKEEAILILRNFYKSEEEMLFLDMFEDEHQQLLKRQLNVEYLMMDSKLLLPPNQLTPLMMTGIEFNRRLPCADVERTRYAIQVFFLLRNLSLCLRDETETQLPLTNYDSCIKVDQLLDLNNSDLIACTVMSKDQPKLRRFMVIDAQQLVLIEPDTKRLGWGVAKFVAWLQDVEVSADKDDSRSLHIQIRPCAQTSAIRRTQLNAKFVFDDHIRCLAAKQRLTKGRVRSRQRKMHQIARLIEMGGDGSAGGGSAVGSRASSSSNRDIPRSHSNHDGLQKRHLHKPLCRGPAIPGSAVVAELNPNRHLKPSLHRRRSASSTSPNGGGSGSASHSRDSSPRPTLADAEEMIPLEDMSPKSSRRRSRSKSENRSQQPLVSGDKCERV</sequence>
<evidence type="ECO:0000313" key="3">
    <source>
        <dbReference type="EMBL" id="CAD7631150.1"/>
    </source>
</evidence>
<accession>A0A7R9Q3Q8</accession>
<dbReference type="GO" id="GO:0005770">
    <property type="term" value="C:late endosome"/>
    <property type="evidence" value="ECO:0007669"/>
    <property type="project" value="TreeGrafter"/>
</dbReference>
<dbReference type="PANTHER" id="PTHR21481">
    <property type="entry name" value="PROTEIN CLEC16A"/>
    <property type="match status" value="1"/>
</dbReference>
<protein>
    <recommendedName>
        <fullName evidence="2">CLEC16A/TT9 C-terminal domain-containing protein</fullName>
    </recommendedName>
</protein>
<dbReference type="InterPro" id="IPR039272">
    <property type="entry name" value="CLEC16A/TT9"/>
</dbReference>
<reference evidence="3" key="1">
    <citation type="submission" date="2020-11" db="EMBL/GenBank/DDBJ databases">
        <authorList>
            <person name="Tran Van P."/>
        </authorList>
    </citation>
    <scope>NUCLEOTIDE SEQUENCE</scope>
</reference>
<proteinExistence type="predicted"/>
<dbReference type="EMBL" id="OC863636">
    <property type="protein sequence ID" value="CAD7631150.1"/>
    <property type="molecule type" value="Genomic_DNA"/>
</dbReference>
<gene>
    <name evidence="3" type="ORF">OSB1V03_LOCUS11559</name>
</gene>
<dbReference type="Pfam" id="PF19439">
    <property type="entry name" value="CLEC16A_C"/>
    <property type="match status" value="1"/>
</dbReference>
<organism evidence="3">
    <name type="scientific">Medioppia subpectinata</name>
    <dbReference type="NCBI Taxonomy" id="1979941"/>
    <lineage>
        <taxon>Eukaryota</taxon>
        <taxon>Metazoa</taxon>
        <taxon>Ecdysozoa</taxon>
        <taxon>Arthropoda</taxon>
        <taxon>Chelicerata</taxon>
        <taxon>Arachnida</taxon>
        <taxon>Acari</taxon>
        <taxon>Acariformes</taxon>
        <taxon>Sarcoptiformes</taxon>
        <taxon>Oribatida</taxon>
        <taxon>Brachypylina</taxon>
        <taxon>Oppioidea</taxon>
        <taxon>Oppiidae</taxon>
        <taxon>Medioppia</taxon>
    </lineage>
</organism>
<evidence type="ECO:0000259" key="2">
    <source>
        <dbReference type="Pfam" id="PF19439"/>
    </source>
</evidence>
<feature type="compositionally biased region" description="Basic and acidic residues" evidence="1">
    <location>
        <begin position="422"/>
        <end position="434"/>
    </location>
</feature>
<dbReference type="Proteomes" id="UP000759131">
    <property type="component" value="Unassembled WGS sequence"/>
</dbReference>
<evidence type="ECO:0000313" key="4">
    <source>
        <dbReference type="Proteomes" id="UP000759131"/>
    </source>
</evidence>
<keyword evidence="4" id="KW-1185">Reference proteome</keyword>
<dbReference type="GO" id="GO:0005794">
    <property type="term" value="C:Golgi apparatus"/>
    <property type="evidence" value="ECO:0007669"/>
    <property type="project" value="TreeGrafter"/>
</dbReference>
<dbReference type="InterPro" id="IPR045820">
    <property type="entry name" value="CLEC16A/TT9_C"/>
</dbReference>
<feature type="compositionally biased region" description="Gly residues" evidence="1">
    <location>
        <begin position="400"/>
        <end position="410"/>
    </location>
</feature>
<dbReference type="AlphaFoldDB" id="A0A7R9Q3Q8"/>
<dbReference type="PANTHER" id="PTHR21481:SF0">
    <property type="entry name" value="PROTEIN CLEC16A"/>
    <property type="match status" value="1"/>
</dbReference>
<name>A0A7R9Q3Q8_9ACAR</name>
<dbReference type="EMBL" id="CAJPIZ010009061">
    <property type="protein sequence ID" value="CAG2111580.1"/>
    <property type="molecule type" value="Genomic_DNA"/>
</dbReference>
<feature type="region of interest" description="Disordered" evidence="1">
    <location>
        <begin position="398"/>
        <end position="540"/>
    </location>
</feature>
<feature type="non-terminal residue" evidence="3">
    <location>
        <position position="1"/>
    </location>
</feature>
<feature type="compositionally biased region" description="Basic residues" evidence="1">
    <location>
        <begin position="461"/>
        <end position="472"/>
    </location>
</feature>
<feature type="domain" description="CLEC16A/TT9 C-terminal" evidence="2">
    <location>
        <begin position="2"/>
        <end position="513"/>
    </location>
</feature>
<dbReference type="GO" id="GO:0016197">
    <property type="term" value="P:endosomal transport"/>
    <property type="evidence" value="ECO:0007669"/>
    <property type="project" value="TreeGrafter"/>
</dbReference>
<evidence type="ECO:0000256" key="1">
    <source>
        <dbReference type="SAM" id="MobiDB-lite"/>
    </source>
</evidence>